<evidence type="ECO:0000256" key="11">
    <source>
        <dbReference type="ARBA" id="ARBA00022989"/>
    </source>
</evidence>
<evidence type="ECO:0000256" key="14">
    <source>
        <dbReference type="SAM" id="Phobius"/>
    </source>
</evidence>
<evidence type="ECO:0000256" key="6">
    <source>
        <dbReference type="ARBA" id="ARBA00022679"/>
    </source>
</evidence>
<dbReference type="RefSeq" id="WP_011721555.1">
    <property type="nucleotide sequence ID" value="NC_008593.1"/>
</dbReference>
<dbReference type="Gene3D" id="3.30.565.10">
    <property type="entry name" value="Histidine kinase-like ATPase, C-terminal domain"/>
    <property type="match status" value="1"/>
</dbReference>
<dbReference type="EC" id="2.7.13.3" evidence="3"/>
<feature type="transmembrane region" description="Helical" evidence="14">
    <location>
        <begin position="375"/>
        <end position="400"/>
    </location>
</feature>
<dbReference type="InterPro" id="IPR005467">
    <property type="entry name" value="His_kinase_dom"/>
</dbReference>
<keyword evidence="5" id="KW-0597">Phosphoprotein</keyword>
<dbReference type="CDD" id="cd06225">
    <property type="entry name" value="HAMP"/>
    <property type="match status" value="1"/>
</dbReference>
<evidence type="ECO:0000256" key="8">
    <source>
        <dbReference type="ARBA" id="ARBA00022741"/>
    </source>
</evidence>
<dbReference type="EMBL" id="CP000382">
    <property type="protein sequence ID" value="ABK60924.1"/>
    <property type="molecule type" value="Genomic_DNA"/>
</dbReference>
<dbReference type="PATRIC" id="fig|386415.7.peg.572"/>
<keyword evidence="13 14" id="KW-0472">Membrane</keyword>
<dbReference type="SUPFAM" id="SSF47384">
    <property type="entry name" value="Homodimeric domain of signal transducing histidine kinase"/>
    <property type="match status" value="1"/>
</dbReference>
<dbReference type="InterPro" id="IPR003661">
    <property type="entry name" value="HisK_dim/P_dom"/>
</dbReference>
<organism evidence="17 18">
    <name type="scientific">Clostridium novyi (strain NT)</name>
    <dbReference type="NCBI Taxonomy" id="386415"/>
    <lineage>
        <taxon>Bacteria</taxon>
        <taxon>Bacillati</taxon>
        <taxon>Bacillota</taxon>
        <taxon>Clostridia</taxon>
        <taxon>Eubacteriales</taxon>
        <taxon>Clostridiaceae</taxon>
        <taxon>Clostridium</taxon>
    </lineage>
</organism>
<evidence type="ECO:0000313" key="18">
    <source>
        <dbReference type="Proteomes" id="UP000008220"/>
    </source>
</evidence>
<dbReference type="PROSITE" id="PS50109">
    <property type="entry name" value="HIS_KIN"/>
    <property type="match status" value="1"/>
</dbReference>
<evidence type="ECO:0000256" key="1">
    <source>
        <dbReference type="ARBA" id="ARBA00000085"/>
    </source>
</evidence>
<dbReference type="GO" id="GO:0005524">
    <property type="term" value="F:ATP binding"/>
    <property type="evidence" value="ECO:0007669"/>
    <property type="project" value="UniProtKB-KW"/>
</dbReference>
<proteinExistence type="predicted"/>
<dbReference type="STRING" id="386415.NT01CX_1466"/>
<feature type="domain" description="HAMP" evidence="16">
    <location>
        <begin position="439"/>
        <end position="484"/>
    </location>
</feature>
<sequence>MDTKSKSKFKETLIFICSIYLLVISILLIKTLVKDGRENTTPYFKSGTFATRVCEVFNGVAKEPGDYLTDEEFNERKAKYQSISNKKQKEIEKEYEDRIKLAKEGQDNSLLSTLIIERDKKISEAKKIYSKTNEQIKEEIIKEKNDKFQKNKEIIKKNTDLKYYIKNKSTGKIESNLNDPSKLQNAINTSMYYVELPEDDVMSRYWDINSYCKDNNYEVYFIVPKDIRHDGTIFKEYTMYEKSTKQFIVFSIISVVIVITTILMFLHMKKNYKVYYEKFKCVYDKFIKINFGIRVILAIIMFPLLDDFLRFEKFYRGMLIDKEIISLTLIAFIVLYYVCCAYDVKRLKNDKEYLKESGIGKASKYLKESLACKGVLFKVVLFSVITTGVSCAILLSFLGIGSFNIGYRELPLFLFAFAYLIMYFFIIVPCVIKNIGKFNKIVEGTKRMTEGDLNFTIDVKGKGILVDLANNINNIKEGYNKAVAEEIKSQKFKSELITNVSHDLKTPLTSIINYIKLLQQEGISKEEIEGYIGVLDRKSERLKTLIEDLFEASKVSTGAVELNIERLDVVSLLKQSLGEFSERIENSSLSFRINLPSKPIYCNLDGKKTWRLFENLIGNILKYSQENTRVYIDLQEKNDEVIITMKNISSYEMNFEADEIFERFKRGDESRSTEGSGLGLAIANSIAELQGGSLDIEIDGDLFKSIAKFKTIK</sequence>
<dbReference type="Proteomes" id="UP000008220">
    <property type="component" value="Chromosome"/>
</dbReference>
<feature type="transmembrane region" description="Helical" evidence="14">
    <location>
        <begin position="12"/>
        <end position="33"/>
    </location>
</feature>
<dbReference type="SMART" id="SM00388">
    <property type="entry name" value="HisKA"/>
    <property type="match status" value="1"/>
</dbReference>
<evidence type="ECO:0000259" key="16">
    <source>
        <dbReference type="PROSITE" id="PS50885"/>
    </source>
</evidence>
<dbReference type="AlphaFoldDB" id="A0PYU5"/>
<gene>
    <name evidence="17" type="ordered locus">NT01CX_1466</name>
</gene>
<keyword evidence="8" id="KW-0547">Nucleotide-binding</keyword>
<feature type="transmembrane region" description="Helical" evidence="14">
    <location>
        <begin position="412"/>
        <end position="432"/>
    </location>
</feature>
<dbReference type="InterPro" id="IPR003660">
    <property type="entry name" value="HAMP_dom"/>
</dbReference>
<reference evidence="17 18" key="1">
    <citation type="journal article" date="2006" name="Nat. Biotechnol.">
        <title>The genome and transcriptomes of the anti-tumor agent Clostridium novyi-NT.</title>
        <authorList>
            <person name="Bettegowda C."/>
            <person name="Huang X."/>
            <person name="Lin J."/>
            <person name="Cheong I."/>
            <person name="Kohli M."/>
            <person name="Szabo S.A."/>
            <person name="Zhang X."/>
            <person name="Diaz L.A. Jr."/>
            <person name="Velculescu V.E."/>
            <person name="Parmigiani G."/>
            <person name="Kinzler K.W."/>
            <person name="Vogelstein B."/>
            <person name="Zhou S."/>
        </authorList>
    </citation>
    <scope>NUCLEOTIDE SEQUENCE [LARGE SCALE GENOMIC DNA]</scope>
    <source>
        <strain evidence="17 18">NT</strain>
    </source>
</reference>
<dbReference type="SMART" id="SM00387">
    <property type="entry name" value="HATPase_c"/>
    <property type="match status" value="1"/>
</dbReference>
<dbReference type="HOGENOM" id="CLU_000445_73_2_9"/>
<keyword evidence="6" id="KW-0808">Transferase</keyword>
<dbReference type="CDD" id="cd00082">
    <property type="entry name" value="HisKA"/>
    <property type="match status" value="1"/>
</dbReference>
<dbReference type="Gene3D" id="1.10.287.130">
    <property type="match status" value="1"/>
</dbReference>
<feature type="transmembrane region" description="Helical" evidence="14">
    <location>
        <begin position="324"/>
        <end position="344"/>
    </location>
</feature>
<evidence type="ECO:0000256" key="9">
    <source>
        <dbReference type="ARBA" id="ARBA00022777"/>
    </source>
</evidence>
<dbReference type="InterPro" id="IPR003594">
    <property type="entry name" value="HATPase_dom"/>
</dbReference>
<dbReference type="Pfam" id="PF02518">
    <property type="entry name" value="HATPase_c"/>
    <property type="match status" value="1"/>
</dbReference>
<dbReference type="FunFam" id="3.30.565.10:FF:000013">
    <property type="entry name" value="Two-component sensor histidine kinase"/>
    <property type="match status" value="1"/>
</dbReference>
<feature type="transmembrane region" description="Helical" evidence="14">
    <location>
        <begin position="286"/>
        <end position="304"/>
    </location>
</feature>
<evidence type="ECO:0000256" key="7">
    <source>
        <dbReference type="ARBA" id="ARBA00022692"/>
    </source>
</evidence>
<evidence type="ECO:0000256" key="3">
    <source>
        <dbReference type="ARBA" id="ARBA00012438"/>
    </source>
</evidence>
<dbReference type="PANTHER" id="PTHR45528">
    <property type="entry name" value="SENSOR HISTIDINE KINASE CPXA"/>
    <property type="match status" value="1"/>
</dbReference>
<feature type="transmembrane region" description="Helical" evidence="14">
    <location>
        <begin position="247"/>
        <end position="266"/>
    </location>
</feature>
<evidence type="ECO:0000313" key="17">
    <source>
        <dbReference type="EMBL" id="ABK60924.1"/>
    </source>
</evidence>
<dbReference type="PROSITE" id="PS50885">
    <property type="entry name" value="HAMP"/>
    <property type="match status" value="1"/>
</dbReference>
<evidence type="ECO:0000259" key="15">
    <source>
        <dbReference type="PROSITE" id="PS50109"/>
    </source>
</evidence>
<dbReference type="eggNOG" id="COG5002">
    <property type="taxonomic scope" value="Bacteria"/>
</dbReference>
<dbReference type="InterPro" id="IPR036890">
    <property type="entry name" value="HATPase_C_sf"/>
</dbReference>
<evidence type="ECO:0000256" key="4">
    <source>
        <dbReference type="ARBA" id="ARBA00022475"/>
    </source>
</evidence>
<dbReference type="KEGG" id="cno:NT01CX_1466"/>
<keyword evidence="7 14" id="KW-0812">Transmembrane</keyword>
<evidence type="ECO:0000256" key="13">
    <source>
        <dbReference type="ARBA" id="ARBA00023136"/>
    </source>
</evidence>
<dbReference type="InterPro" id="IPR004358">
    <property type="entry name" value="Sig_transdc_His_kin-like_C"/>
</dbReference>
<evidence type="ECO:0000256" key="5">
    <source>
        <dbReference type="ARBA" id="ARBA00022553"/>
    </source>
</evidence>
<dbReference type="FunFam" id="1.10.287.130:FF:000008">
    <property type="entry name" value="Two-component sensor histidine kinase"/>
    <property type="match status" value="1"/>
</dbReference>
<dbReference type="SUPFAM" id="SSF55874">
    <property type="entry name" value="ATPase domain of HSP90 chaperone/DNA topoisomerase II/histidine kinase"/>
    <property type="match status" value="1"/>
</dbReference>
<evidence type="ECO:0000256" key="2">
    <source>
        <dbReference type="ARBA" id="ARBA00004651"/>
    </source>
</evidence>
<keyword evidence="11 14" id="KW-1133">Transmembrane helix</keyword>
<keyword evidence="12" id="KW-0902">Two-component regulatory system</keyword>
<dbReference type="Pfam" id="PF00512">
    <property type="entry name" value="HisKA"/>
    <property type="match status" value="1"/>
</dbReference>
<dbReference type="PRINTS" id="PR00344">
    <property type="entry name" value="BCTRLSENSOR"/>
</dbReference>
<dbReference type="InterPro" id="IPR036097">
    <property type="entry name" value="HisK_dim/P_sf"/>
</dbReference>
<name>A0PYU5_CLONN</name>
<dbReference type="InterPro" id="IPR050398">
    <property type="entry name" value="HssS/ArlS-like"/>
</dbReference>
<protein>
    <recommendedName>
        <fullName evidence="3">histidine kinase</fullName>
        <ecNumber evidence="3">2.7.13.3</ecNumber>
    </recommendedName>
</protein>
<keyword evidence="9 17" id="KW-0418">Kinase</keyword>
<dbReference type="PANTHER" id="PTHR45528:SF1">
    <property type="entry name" value="SENSOR HISTIDINE KINASE CPXA"/>
    <property type="match status" value="1"/>
</dbReference>
<comment type="subcellular location">
    <subcellularLocation>
        <location evidence="2">Cell membrane</location>
        <topology evidence="2">Multi-pass membrane protein</topology>
    </subcellularLocation>
</comment>
<evidence type="ECO:0000256" key="10">
    <source>
        <dbReference type="ARBA" id="ARBA00022840"/>
    </source>
</evidence>
<keyword evidence="18" id="KW-1185">Reference proteome</keyword>
<dbReference type="GO" id="GO:0000155">
    <property type="term" value="F:phosphorelay sensor kinase activity"/>
    <property type="evidence" value="ECO:0007669"/>
    <property type="project" value="InterPro"/>
</dbReference>
<evidence type="ECO:0000256" key="12">
    <source>
        <dbReference type="ARBA" id="ARBA00023012"/>
    </source>
</evidence>
<feature type="domain" description="Histidine kinase" evidence="15">
    <location>
        <begin position="499"/>
        <end position="697"/>
    </location>
</feature>
<dbReference type="GO" id="GO:0005886">
    <property type="term" value="C:plasma membrane"/>
    <property type="evidence" value="ECO:0007669"/>
    <property type="project" value="UniProtKB-SubCell"/>
</dbReference>
<keyword evidence="4" id="KW-1003">Cell membrane</keyword>
<accession>A0PYU5</accession>
<comment type="catalytic activity">
    <reaction evidence="1">
        <text>ATP + protein L-histidine = ADP + protein N-phospho-L-histidine.</text>
        <dbReference type="EC" id="2.7.13.3"/>
    </reaction>
</comment>
<keyword evidence="10" id="KW-0067">ATP-binding</keyword>